<evidence type="ECO:0000256" key="1">
    <source>
        <dbReference type="ARBA" id="ARBA00004123"/>
    </source>
</evidence>
<dbReference type="InterPro" id="IPR000626">
    <property type="entry name" value="Ubiquitin-like_dom"/>
</dbReference>
<keyword evidence="13" id="KW-1185">Reference proteome</keyword>
<dbReference type="InterPro" id="IPR019956">
    <property type="entry name" value="Ubiquitin_dom"/>
</dbReference>
<comment type="similarity">
    <text evidence="3">Belongs to the ubiquitin family.</text>
</comment>
<dbReference type="FunFam" id="3.10.20.90:FF:000160">
    <property type="entry name" value="Polyubiquitin-C"/>
    <property type="match status" value="1"/>
</dbReference>
<sequence>MTSLCCFNQKDVIYRRSNQSILSFQSNLKMQIFVKTLTGKTITLEVEASDTIENVKAKIQDKEGIPPDQQRLIFAGKQLEDGRTLSDYNIQKESTLHLVLRLRGGMQIFVKTLTGKTITLEVEASDTIENVKAKIQDKEGIPPDQQRLIFAGKQLEDGRTLSDYNIQKESTLHLVLRLRGGMQIFVKTLTGKTITLEVEASDTIENVKAKIQDKEGIPPDQQRLIFAGKQLEDGRTLSDYNIQKESTLHLVLRLRGGMQIFVKTLTGKTITLEVEASDTIENVKAKIQDKEGIPPDQQRLIFAGKQLEDGRTLSDYNIQKESTLHLVLRLRGGMQIFVKTLTGKTITLEVEASDTIENVKAKIQDKEGIPPDQQRLIFAGKQLEDGRTLSDYNIQKESTLHLVLRLRGGMQIFVKTLTGKTITLEVEASDTIENVKAKIQDKEGIPPDQQRLIFAGKQLEDGRTLSDYNIQKESTLHLVLRLRGGMQIFVKTLTGKTITLEVEASDTIENVKAKIQDKEGIPPDQQRLIFAGEQSSSRTAVRSLIITFRKNPRLHLVLRLRGGMQIFVKTFDRKKTITLEVEASDTIENVKAKIQDKEGIPPDQQRLIFAGKQLEDGRTLSDYNIQKESTLHLVLRLRGGMQIFVKTLTGKTITLEVEASDTIENVKAKIQDKEGIPPDQQRLIFAGKQLEDGRTLSDYNIQKESTLHLVLRLRGGDSC</sequence>
<evidence type="ECO:0000313" key="13">
    <source>
        <dbReference type="Proteomes" id="UP000835052"/>
    </source>
</evidence>
<feature type="domain" description="Ubiquitin-like" evidence="11">
    <location>
        <begin position="258"/>
        <end position="333"/>
    </location>
</feature>
<evidence type="ECO:0000256" key="9">
    <source>
        <dbReference type="ARBA" id="ARBA00023242"/>
    </source>
</evidence>
<protein>
    <recommendedName>
        <fullName evidence="11">Ubiquitin-like domain-containing protein</fullName>
    </recommendedName>
</protein>
<feature type="domain" description="Ubiquitin-like" evidence="11">
    <location>
        <begin position="182"/>
        <end position="257"/>
    </location>
</feature>
<evidence type="ECO:0000256" key="2">
    <source>
        <dbReference type="ARBA" id="ARBA00004496"/>
    </source>
</evidence>
<evidence type="ECO:0000256" key="3">
    <source>
        <dbReference type="ARBA" id="ARBA00008430"/>
    </source>
</evidence>
<comment type="function">
    <text evidence="10">Ubiquitin exists either covalently attached to another protein, or free (unanchored). When covalently bound, it is conjugated to target proteins via an isopeptide bond either as a monomer (monoubiquitin), a polymer linked via different Lys residues of the ubiquitin (polyubiquitin chains) or a linear polymer linked via the initiator Met of the ubiquitin (linear polyubiquitin chains). Polyubiquitin chains, when attached to a target protein, have different functions depending on the Lys residue of the ubiquitin that is linked: Lys-48-linked is involved in protein degradation via the proteasome. Linear polymer chains formed via attachment by the initiator Met lead to cell signaling. Ubiquitin is usually conjugated to Lys residues of target proteins, however, in rare cases, conjugation to Cys or Ser residues has been observed. When polyubiquitin is free (unanchored-polyubiquitin), it also has distinct roles, such as in activation of protein kinases, and in signaling.</text>
</comment>
<dbReference type="PRINTS" id="PR00348">
    <property type="entry name" value="UBIQUITIN"/>
</dbReference>
<dbReference type="Pfam" id="PF00240">
    <property type="entry name" value="ubiquitin"/>
    <property type="match status" value="9"/>
</dbReference>
<keyword evidence="5" id="KW-1017">Isopeptide bond</keyword>
<dbReference type="GO" id="GO:0010623">
    <property type="term" value="P:programmed cell death involved in cell development"/>
    <property type="evidence" value="ECO:0007669"/>
    <property type="project" value="UniProtKB-ARBA"/>
</dbReference>
<evidence type="ECO:0000256" key="4">
    <source>
        <dbReference type="ARBA" id="ARBA00022490"/>
    </source>
</evidence>
<evidence type="ECO:0000256" key="7">
    <source>
        <dbReference type="ARBA" id="ARBA00022786"/>
    </source>
</evidence>
<name>A0A8S1H4H2_9PELO</name>
<dbReference type="FunFam" id="3.10.20.90:FF:000158">
    <property type="entry name" value="Polyubiquitin 5"/>
    <property type="match status" value="2"/>
</dbReference>
<feature type="domain" description="Ubiquitin-like" evidence="11">
    <location>
        <begin position="106"/>
        <end position="181"/>
    </location>
</feature>
<dbReference type="InterPro" id="IPR050158">
    <property type="entry name" value="Ubiquitin_ubiquitin-like"/>
</dbReference>
<dbReference type="PANTHER" id="PTHR10666">
    <property type="entry name" value="UBIQUITIN"/>
    <property type="match status" value="1"/>
</dbReference>
<dbReference type="SUPFAM" id="SSF54236">
    <property type="entry name" value="Ubiquitin-like"/>
    <property type="match status" value="9"/>
</dbReference>
<dbReference type="Proteomes" id="UP000835052">
    <property type="component" value="Unassembled WGS sequence"/>
</dbReference>
<organism evidence="12 13">
    <name type="scientific">Caenorhabditis auriculariae</name>
    <dbReference type="NCBI Taxonomy" id="2777116"/>
    <lineage>
        <taxon>Eukaryota</taxon>
        <taxon>Metazoa</taxon>
        <taxon>Ecdysozoa</taxon>
        <taxon>Nematoda</taxon>
        <taxon>Chromadorea</taxon>
        <taxon>Rhabditida</taxon>
        <taxon>Rhabditina</taxon>
        <taxon>Rhabditomorpha</taxon>
        <taxon>Rhabditoidea</taxon>
        <taxon>Rhabditidae</taxon>
        <taxon>Peloderinae</taxon>
        <taxon>Caenorhabditis</taxon>
    </lineage>
</organism>
<dbReference type="FunFam" id="3.10.20.90:FF:000014">
    <property type="entry name" value="Ubiquitin-60S ribosomal L40 fusion"/>
    <property type="match status" value="5"/>
</dbReference>
<keyword evidence="6" id="KW-0677">Repeat</keyword>
<comment type="subcellular location">
    <subcellularLocation>
        <location evidence="2">Cytoplasm</location>
    </subcellularLocation>
    <subcellularLocation>
        <location evidence="1">Nucleus</location>
    </subcellularLocation>
</comment>
<dbReference type="EMBL" id="CAJGYM010000015">
    <property type="protein sequence ID" value="CAD6190341.1"/>
    <property type="molecule type" value="Genomic_DNA"/>
</dbReference>
<dbReference type="OrthoDB" id="428577at2759"/>
<comment type="caution">
    <text evidence="12">The sequence shown here is derived from an EMBL/GenBank/DDBJ whole genome shotgun (WGS) entry which is preliminary data.</text>
</comment>
<dbReference type="GO" id="GO:0005634">
    <property type="term" value="C:nucleus"/>
    <property type="evidence" value="ECO:0007669"/>
    <property type="project" value="UniProtKB-SubCell"/>
</dbReference>
<dbReference type="CDD" id="cd01803">
    <property type="entry name" value="Ubl_ubiquitin"/>
    <property type="match status" value="8"/>
</dbReference>
<dbReference type="InterPro" id="IPR019954">
    <property type="entry name" value="Ubiquitin_CS"/>
</dbReference>
<dbReference type="PROSITE" id="PS00299">
    <property type="entry name" value="UBIQUITIN_1"/>
    <property type="match status" value="8"/>
</dbReference>
<feature type="domain" description="Ubiquitin-like" evidence="11">
    <location>
        <begin position="334"/>
        <end position="409"/>
    </location>
</feature>
<evidence type="ECO:0000313" key="12">
    <source>
        <dbReference type="EMBL" id="CAD6190341.1"/>
    </source>
</evidence>
<evidence type="ECO:0000259" key="11">
    <source>
        <dbReference type="PROSITE" id="PS50053"/>
    </source>
</evidence>
<dbReference type="InterPro" id="IPR029071">
    <property type="entry name" value="Ubiquitin-like_domsf"/>
</dbReference>
<dbReference type="SMART" id="SM00213">
    <property type="entry name" value="UBQ"/>
    <property type="match status" value="9"/>
</dbReference>
<evidence type="ECO:0000256" key="10">
    <source>
        <dbReference type="ARBA" id="ARBA00054839"/>
    </source>
</evidence>
<keyword evidence="9" id="KW-0539">Nucleus</keyword>
<proteinExistence type="inferred from homology"/>
<evidence type="ECO:0000256" key="6">
    <source>
        <dbReference type="ARBA" id="ARBA00022737"/>
    </source>
</evidence>
<keyword evidence="7" id="KW-0833">Ubl conjugation pathway</keyword>
<dbReference type="GO" id="GO:0005737">
    <property type="term" value="C:cytoplasm"/>
    <property type="evidence" value="ECO:0007669"/>
    <property type="project" value="UniProtKB-SubCell"/>
</dbReference>
<feature type="domain" description="Ubiquitin-like" evidence="11">
    <location>
        <begin position="564"/>
        <end position="640"/>
    </location>
</feature>
<evidence type="ECO:0000256" key="8">
    <source>
        <dbReference type="ARBA" id="ARBA00022843"/>
    </source>
</evidence>
<dbReference type="AlphaFoldDB" id="A0A8S1H4H2"/>
<feature type="domain" description="Ubiquitin-like" evidence="11">
    <location>
        <begin position="641"/>
        <end position="716"/>
    </location>
</feature>
<dbReference type="Gene3D" id="3.10.20.90">
    <property type="entry name" value="Phosphatidylinositol 3-kinase Catalytic Subunit, Chain A, domain 1"/>
    <property type="match status" value="9"/>
</dbReference>
<evidence type="ECO:0000256" key="5">
    <source>
        <dbReference type="ARBA" id="ARBA00022499"/>
    </source>
</evidence>
<feature type="domain" description="Ubiquitin-like" evidence="11">
    <location>
        <begin position="30"/>
        <end position="105"/>
    </location>
</feature>
<keyword evidence="8" id="KW-0832">Ubl conjugation</keyword>
<reference evidence="12" key="1">
    <citation type="submission" date="2020-10" db="EMBL/GenBank/DDBJ databases">
        <authorList>
            <person name="Kikuchi T."/>
        </authorList>
    </citation>
    <scope>NUCLEOTIDE SEQUENCE</scope>
    <source>
        <strain evidence="12">NKZ352</strain>
    </source>
</reference>
<keyword evidence="4" id="KW-0963">Cytoplasm</keyword>
<dbReference type="PROSITE" id="PS50053">
    <property type="entry name" value="UBIQUITIN_2"/>
    <property type="match status" value="9"/>
</dbReference>
<dbReference type="FunFam" id="3.10.20.90:FF:000009">
    <property type="entry name" value="Ubiquitin-60S ribosomal protein"/>
    <property type="match status" value="1"/>
</dbReference>
<feature type="domain" description="Ubiquitin-like" evidence="11">
    <location>
        <begin position="410"/>
        <end position="485"/>
    </location>
</feature>
<gene>
    <name evidence="12" type="ORF">CAUJ_LOCUS6260</name>
</gene>
<feature type="domain" description="Ubiquitin-like" evidence="11">
    <location>
        <begin position="486"/>
        <end position="563"/>
    </location>
</feature>
<accession>A0A8S1H4H2</accession>